<dbReference type="Proteomes" id="UP000265768">
    <property type="component" value="Unassembled WGS sequence"/>
</dbReference>
<dbReference type="Gene3D" id="1.10.357.10">
    <property type="entry name" value="Tetracycline Repressor, domain 2"/>
    <property type="match status" value="1"/>
</dbReference>
<reference evidence="4 5" key="1">
    <citation type="submission" date="2018-09" db="EMBL/GenBank/DDBJ databases">
        <title>YIM 75507 draft genome.</title>
        <authorList>
            <person name="Tang S."/>
            <person name="Feng Y."/>
        </authorList>
    </citation>
    <scope>NUCLEOTIDE SEQUENCE [LARGE SCALE GENOMIC DNA]</scope>
    <source>
        <strain evidence="4 5">YIM 75507</strain>
    </source>
</reference>
<dbReference type="SUPFAM" id="SSF46689">
    <property type="entry name" value="Homeodomain-like"/>
    <property type="match status" value="1"/>
</dbReference>
<dbReference type="PROSITE" id="PS50977">
    <property type="entry name" value="HTH_TETR_2"/>
    <property type="match status" value="1"/>
</dbReference>
<dbReference type="Pfam" id="PF21306">
    <property type="entry name" value="TetR_C_40"/>
    <property type="match status" value="1"/>
</dbReference>
<dbReference type="GO" id="GO:0003677">
    <property type="term" value="F:DNA binding"/>
    <property type="evidence" value="ECO:0007669"/>
    <property type="project" value="UniProtKB-UniRule"/>
</dbReference>
<keyword evidence="5" id="KW-1185">Reference proteome</keyword>
<protein>
    <submittedName>
        <fullName evidence="4">TetR/AcrR family transcriptional regulator</fullName>
    </submittedName>
</protein>
<dbReference type="InterPro" id="IPR036271">
    <property type="entry name" value="Tet_transcr_reg_TetR-rel_C_sf"/>
</dbReference>
<dbReference type="PANTHER" id="PTHR43479">
    <property type="entry name" value="ACREF/ENVCD OPERON REPRESSOR-RELATED"/>
    <property type="match status" value="1"/>
</dbReference>
<evidence type="ECO:0000256" key="1">
    <source>
        <dbReference type="ARBA" id="ARBA00023125"/>
    </source>
</evidence>
<gene>
    <name evidence="4" type="ORF">D5H75_01540</name>
</gene>
<dbReference type="OrthoDB" id="3481545at2"/>
<evidence type="ECO:0000259" key="3">
    <source>
        <dbReference type="PROSITE" id="PS50977"/>
    </source>
</evidence>
<evidence type="ECO:0000313" key="5">
    <source>
        <dbReference type="Proteomes" id="UP000265768"/>
    </source>
</evidence>
<keyword evidence="1 2" id="KW-0238">DNA-binding</keyword>
<proteinExistence type="predicted"/>
<dbReference type="Pfam" id="PF00440">
    <property type="entry name" value="TetR_N"/>
    <property type="match status" value="1"/>
</dbReference>
<comment type="caution">
    <text evidence="4">The sequence shown here is derived from an EMBL/GenBank/DDBJ whole genome shotgun (WGS) entry which is preliminary data.</text>
</comment>
<sequence length="215" mass="23002">MARAEGEGGFARRRAATRAALLRAAQRLLAGGRGEEVSIQRITEEAGVGFGSFHNHFDSKAELFEAAVRLALDEFAEILEGATRDATDPAEKFAAKARLTFHLIDRRPQLVRILARHGHLAVQAETGLGPRALQDIAEGMTAGRFRVADPRTALYAVSGALLGLIQLRLETPSPDPAFAETGAELLLRLLGVPDPDAHTVSRRPLPPLPAGGARP</sequence>
<dbReference type="PANTHER" id="PTHR43479:SF11">
    <property type="entry name" value="ACREF_ENVCD OPERON REPRESSOR-RELATED"/>
    <property type="match status" value="1"/>
</dbReference>
<feature type="domain" description="HTH tetR-type" evidence="3">
    <location>
        <begin position="15"/>
        <end position="75"/>
    </location>
</feature>
<dbReference type="EMBL" id="QZEY01000001">
    <property type="protein sequence ID" value="RJL35513.1"/>
    <property type="molecule type" value="Genomic_DNA"/>
</dbReference>
<name>A0A3A4BAB0_9ACTN</name>
<evidence type="ECO:0000313" key="4">
    <source>
        <dbReference type="EMBL" id="RJL35513.1"/>
    </source>
</evidence>
<dbReference type="InterPro" id="IPR050624">
    <property type="entry name" value="HTH-type_Tx_Regulator"/>
</dbReference>
<dbReference type="InterPro" id="IPR001647">
    <property type="entry name" value="HTH_TetR"/>
</dbReference>
<dbReference type="InterPro" id="IPR049513">
    <property type="entry name" value="TetR_C_40"/>
</dbReference>
<dbReference type="AlphaFoldDB" id="A0A3A4BAB0"/>
<organism evidence="4 5">
    <name type="scientific">Bailinhaonella thermotolerans</name>
    <dbReference type="NCBI Taxonomy" id="1070861"/>
    <lineage>
        <taxon>Bacteria</taxon>
        <taxon>Bacillati</taxon>
        <taxon>Actinomycetota</taxon>
        <taxon>Actinomycetes</taxon>
        <taxon>Streptosporangiales</taxon>
        <taxon>Streptosporangiaceae</taxon>
        <taxon>Bailinhaonella</taxon>
    </lineage>
</organism>
<dbReference type="InterPro" id="IPR009057">
    <property type="entry name" value="Homeodomain-like_sf"/>
</dbReference>
<dbReference type="SUPFAM" id="SSF48498">
    <property type="entry name" value="Tetracyclin repressor-like, C-terminal domain"/>
    <property type="match status" value="1"/>
</dbReference>
<evidence type="ECO:0000256" key="2">
    <source>
        <dbReference type="PROSITE-ProRule" id="PRU00335"/>
    </source>
</evidence>
<accession>A0A3A4BAB0</accession>
<feature type="DNA-binding region" description="H-T-H motif" evidence="2">
    <location>
        <begin position="38"/>
        <end position="57"/>
    </location>
</feature>